<dbReference type="Proteomes" id="UP001153069">
    <property type="component" value="Unassembled WGS sequence"/>
</dbReference>
<evidence type="ECO:0000313" key="3">
    <source>
        <dbReference type="Proteomes" id="UP001153069"/>
    </source>
</evidence>
<sequence>MGITRPINRFTLLTANGERALQRTNNQRRGFNSLPWSSDEAIDSLVVRLPELSEEEFHALTNGMSQEQEEDDELLEMIQQRSQQLNDEFKFEVAESLGGIRSRKEEMSKFLSRLPKTRQLRALEIAIETLEPDDQHLRSLKNPTQQWKQDLKEHRCKLERLEEFNLHEHYPEGIARHGDVIVEALEILERAHDIMRFSLFDGDRPYNQQHPKEQKEAPLDDDFFASL</sequence>
<name>A0A9N8HS52_9STRA</name>
<evidence type="ECO:0000313" key="2">
    <source>
        <dbReference type="EMBL" id="CAB9523272.1"/>
    </source>
</evidence>
<dbReference type="AlphaFoldDB" id="A0A9N8HS52"/>
<evidence type="ECO:0000256" key="1">
    <source>
        <dbReference type="SAM" id="MobiDB-lite"/>
    </source>
</evidence>
<dbReference type="EMBL" id="CAICTM010001396">
    <property type="protein sequence ID" value="CAB9523272.1"/>
    <property type="molecule type" value="Genomic_DNA"/>
</dbReference>
<feature type="region of interest" description="Disordered" evidence="1">
    <location>
        <begin position="205"/>
        <end position="227"/>
    </location>
</feature>
<organism evidence="2 3">
    <name type="scientific">Seminavis robusta</name>
    <dbReference type="NCBI Taxonomy" id="568900"/>
    <lineage>
        <taxon>Eukaryota</taxon>
        <taxon>Sar</taxon>
        <taxon>Stramenopiles</taxon>
        <taxon>Ochrophyta</taxon>
        <taxon>Bacillariophyta</taxon>
        <taxon>Bacillariophyceae</taxon>
        <taxon>Bacillariophycidae</taxon>
        <taxon>Naviculales</taxon>
        <taxon>Naviculaceae</taxon>
        <taxon>Seminavis</taxon>
    </lineage>
</organism>
<reference evidence="2" key="1">
    <citation type="submission" date="2020-06" db="EMBL/GenBank/DDBJ databases">
        <authorList>
            <consortium name="Plant Systems Biology data submission"/>
        </authorList>
    </citation>
    <scope>NUCLEOTIDE SEQUENCE</scope>
    <source>
        <strain evidence="2">D6</strain>
    </source>
</reference>
<gene>
    <name evidence="2" type="ORF">SEMRO_1398_G269210.1</name>
</gene>
<proteinExistence type="predicted"/>
<comment type="caution">
    <text evidence="2">The sequence shown here is derived from an EMBL/GenBank/DDBJ whole genome shotgun (WGS) entry which is preliminary data.</text>
</comment>
<protein>
    <submittedName>
        <fullName evidence="2">Uncharacterized protein</fullName>
    </submittedName>
</protein>
<accession>A0A9N8HS52</accession>
<keyword evidence="3" id="KW-1185">Reference proteome</keyword>